<evidence type="ECO:0000256" key="2">
    <source>
        <dbReference type="ARBA" id="ARBA00009748"/>
    </source>
</evidence>
<keyword evidence="4" id="KW-0472">Membrane</keyword>
<evidence type="ECO:0000256" key="7">
    <source>
        <dbReference type="ARBA" id="ARBA00023180"/>
    </source>
</evidence>
<accession>A0A9Q0JMP9</accession>
<evidence type="ECO:0000256" key="3">
    <source>
        <dbReference type="ARBA" id="ARBA00022475"/>
    </source>
</evidence>
<evidence type="ECO:0000256" key="8">
    <source>
        <dbReference type="ARBA" id="ARBA00023288"/>
    </source>
</evidence>
<dbReference type="InterPro" id="IPR043325">
    <property type="entry name" value="LTSS"/>
</dbReference>
<evidence type="ECO:0000313" key="12">
    <source>
        <dbReference type="Proteomes" id="UP001141552"/>
    </source>
</evidence>
<protein>
    <recommendedName>
        <fullName evidence="10">Bifunctional inhibitor/plant lipid transfer protein/seed storage helical domain-containing protein</fullName>
    </recommendedName>
</protein>
<comment type="caution">
    <text evidence="11">The sequence shown here is derived from an EMBL/GenBank/DDBJ whole genome shotgun (WGS) entry which is preliminary data.</text>
</comment>
<evidence type="ECO:0000256" key="6">
    <source>
        <dbReference type="ARBA" id="ARBA00023157"/>
    </source>
</evidence>
<dbReference type="AlphaFoldDB" id="A0A9Q0JMP9"/>
<keyword evidence="8" id="KW-0449">Lipoprotein</keyword>
<evidence type="ECO:0000313" key="11">
    <source>
        <dbReference type="EMBL" id="KAJ4846542.1"/>
    </source>
</evidence>
<dbReference type="InterPro" id="IPR016140">
    <property type="entry name" value="Bifunc_inhib/LTP/seed_store"/>
</dbReference>
<evidence type="ECO:0000259" key="10">
    <source>
        <dbReference type="Pfam" id="PF14368"/>
    </source>
</evidence>
<dbReference type="CDD" id="cd00010">
    <property type="entry name" value="AAI_LTSS"/>
    <property type="match status" value="1"/>
</dbReference>
<dbReference type="GO" id="GO:0098552">
    <property type="term" value="C:side of membrane"/>
    <property type="evidence" value="ECO:0007669"/>
    <property type="project" value="UniProtKB-KW"/>
</dbReference>
<evidence type="ECO:0000256" key="9">
    <source>
        <dbReference type="SAM" id="SignalP"/>
    </source>
</evidence>
<name>A0A9Q0JMP9_9ROSI</name>
<keyword evidence="4" id="KW-0336">GPI-anchor</keyword>
<gene>
    <name evidence="11" type="ORF">Tsubulata_013544</name>
</gene>
<keyword evidence="6" id="KW-1015">Disulfide bond</keyword>
<dbReference type="InterPro" id="IPR036312">
    <property type="entry name" value="Bifun_inhib/LTP/seed_sf"/>
</dbReference>
<dbReference type="EMBL" id="JAKUCV010001409">
    <property type="protein sequence ID" value="KAJ4846542.1"/>
    <property type="molecule type" value="Genomic_DNA"/>
</dbReference>
<keyword evidence="3" id="KW-1003">Cell membrane</keyword>
<comment type="similarity">
    <text evidence="2">Belongs to the plant LTP family.</text>
</comment>
<dbReference type="OrthoDB" id="690947at2759"/>
<keyword evidence="7" id="KW-0325">Glycoprotein</keyword>
<dbReference type="Pfam" id="PF14368">
    <property type="entry name" value="LTP_2"/>
    <property type="match status" value="1"/>
</dbReference>
<evidence type="ECO:0000256" key="5">
    <source>
        <dbReference type="ARBA" id="ARBA00022729"/>
    </source>
</evidence>
<evidence type="ECO:0000256" key="4">
    <source>
        <dbReference type="ARBA" id="ARBA00022622"/>
    </source>
</evidence>
<reference evidence="11" key="2">
    <citation type="journal article" date="2023" name="Plants (Basel)">
        <title>Annotation of the Turnera subulata (Passifloraceae) Draft Genome Reveals the S-Locus Evolved after the Divergence of Turneroideae from Passifloroideae in a Stepwise Manner.</title>
        <authorList>
            <person name="Henning P.M."/>
            <person name="Roalson E.H."/>
            <person name="Mir W."/>
            <person name="McCubbin A.G."/>
            <person name="Shore J.S."/>
        </authorList>
    </citation>
    <scope>NUCLEOTIDE SEQUENCE</scope>
    <source>
        <strain evidence="11">F60SS</strain>
    </source>
</reference>
<feature type="chain" id="PRO_5040166804" description="Bifunctional inhibitor/plant lipid transfer protein/seed storage helical domain-containing protein" evidence="9">
    <location>
        <begin position="28"/>
        <end position="134"/>
    </location>
</feature>
<comment type="subcellular location">
    <subcellularLocation>
        <location evidence="1">Cell membrane</location>
        <topology evidence="1">Lipid-anchor</topology>
        <topology evidence="1">GPI-anchor</topology>
    </subcellularLocation>
</comment>
<evidence type="ECO:0000256" key="1">
    <source>
        <dbReference type="ARBA" id="ARBA00004609"/>
    </source>
</evidence>
<organism evidence="11 12">
    <name type="scientific">Turnera subulata</name>
    <dbReference type="NCBI Taxonomy" id="218843"/>
    <lineage>
        <taxon>Eukaryota</taxon>
        <taxon>Viridiplantae</taxon>
        <taxon>Streptophyta</taxon>
        <taxon>Embryophyta</taxon>
        <taxon>Tracheophyta</taxon>
        <taxon>Spermatophyta</taxon>
        <taxon>Magnoliopsida</taxon>
        <taxon>eudicotyledons</taxon>
        <taxon>Gunneridae</taxon>
        <taxon>Pentapetalae</taxon>
        <taxon>rosids</taxon>
        <taxon>fabids</taxon>
        <taxon>Malpighiales</taxon>
        <taxon>Passifloraceae</taxon>
        <taxon>Turnera</taxon>
    </lineage>
</organism>
<dbReference type="Proteomes" id="UP001141552">
    <property type="component" value="Unassembled WGS sequence"/>
</dbReference>
<feature type="domain" description="Bifunctional inhibitor/plant lipid transfer protein/seed storage helical" evidence="10">
    <location>
        <begin position="14"/>
        <end position="105"/>
    </location>
</feature>
<dbReference type="PANTHER" id="PTHR33044">
    <property type="entry name" value="BIFUNCTIONAL INHIBITOR/LIPID-TRANSFER PROTEIN/SEED STORAGE 2S ALBUMIN SUPERFAMILY PROTEIN-RELATED"/>
    <property type="match status" value="1"/>
</dbReference>
<dbReference type="SUPFAM" id="SSF47699">
    <property type="entry name" value="Bifunctional inhibitor/lipid-transfer protein/seed storage 2S albumin"/>
    <property type="match status" value="1"/>
</dbReference>
<feature type="signal peptide" evidence="9">
    <location>
        <begin position="1"/>
        <end position="27"/>
    </location>
</feature>
<keyword evidence="12" id="KW-1185">Reference proteome</keyword>
<keyword evidence="5 9" id="KW-0732">Signal</keyword>
<dbReference type="Gene3D" id="1.10.110.10">
    <property type="entry name" value="Plant lipid-transfer and hydrophobic proteins"/>
    <property type="match status" value="1"/>
</dbReference>
<proteinExistence type="inferred from homology"/>
<dbReference type="GO" id="GO:0005886">
    <property type="term" value="C:plasma membrane"/>
    <property type="evidence" value="ECO:0007669"/>
    <property type="project" value="UniProtKB-SubCell"/>
</dbReference>
<sequence>MASFKISMGVMIMVVLFMATTTSFTEAQDVLSCAQNLIPCQPYLNETVTPPANCCNPIKEAVTKDLTCLCNLYNDPNLLASLNVNVTQAIELTGRCNIPADISQCKGVPGNDGSRMAWTGFTSLCLLGLSSLFY</sequence>
<reference evidence="11" key="1">
    <citation type="submission" date="2022-02" db="EMBL/GenBank/DDBJ databases">
        <authorList>
            <person name="Henning P.M."/>
            <person name="McCubbin A.G."/>
            <person name="Shore J.S."/>
        </authorList>
    </citation>
    <scope>NUCLEOTIDE SEQUENCE</scope>
    <source>
        <strain evidence="11">F60SS</strain>
        <tissue evidence="11">Leaves</tissue>
    </source>
</reference>